<organism evidence="2 3">
    <name type="scientific">Parasediminibacterium paludis</name>
    <dbReference type="NCBI Taxonomy" id="908966"/>
    <lineage>
        <taxon>Bacteria</taxon>
        <taxon>Pseudomonadati</taxon>
        <taxon>Bacteroidota</taxon>
        <taxon>Chitinophagia</taxon>
        <taxon>Chitinophagales</taxon>
        <taxon>Chitinophagaceae</taxon>
        <taxon>Parasediminibacterium</taxon>
    </lineage>
</organism>
<evidence type="ECO:0000259" key="1">
    <source>
        <dbReference type="Pfam" id="PF01494"/>
    </source>
</evidence>
<dbReference type="PRINTS" id="PR00420">
    <property type="entry name" value="RNGMNOXGNASE"/>
</dbReference>
<evidence type="ECO:0000313" key="3">
    <source>
        <dbReference type="Proteomes" id="UP001595906"/>
    </source>
</evidence>
<gene>
    <name evidence="2" type="ORF">ACFOW1_02410</name>
</gene>
<dbReference type="NCBIfam" id="TIGR02032">
    <property type="entry name" value="GG-red-SF"/>
    <property type="match status" value="1"/>
</dbReference>
<dbReference type="Gene3D" id="3.50.50.60">
    <property type="entry name" value="FAD/NAD(P)-binding domain"/>
    <property type="match status" value="1"/>
</dbReference>
<dbReference type="GO" id="GO:0016491">
    <property type="term" value="F:oxidoreductase activity"/>
    <property type="evidence" value="ECO:0007669"/>
    <property type="project" value="UniProtKB-KW"/>
</dbReference>
<name>A0ABV8PVE1_9BACT</name>
<protein>
    <submittedName>
        <fullName evidence="2">NAD(P)/FAD-dependent oxidoreductase</fullName>
        <ecNumber evidence="2">1.-.-.-</ecNumber>
    </submittedName>
</protein>
<proteinExistence type="predicted"/>
<dbReference type="EC" id="1.-.-.-" evidence="2"/>
<keyword evidence="3" id="KW-1185">Reference proteome</keyword>
<dbReference type="PANTHER" id="PTHR42685">
    <property type="entry name" value="GERANYLGERANYL DIPHOSPHATE REDUCTASE"/>
    <property type="match status" value="1"/>
</dbReference>
<keyword evidence="2" id="KW-0560">Oxidoreductase</keyword>
<comment type="caution">
    <text evidence="2">The sequence shown here is derived from an EMBL/GenBank/DDBJ whole genome shotgun (WGS) entry which is preliminary data.</text>
</comment>
<dbReference type="EMBL" id="JBHSDC010000002">
    <property type="protein sequence ID" value="MFC4230725.1"/>
    <property type="molecule type" value="Genomic_DNA"/>
</dbReference>
<evidence type="ECO:0000313" key="2">
    <source>
        <dbReference type="EMBL" id="MFC4230725.1"/>
    </source>
</evidence>
<dbReference type="Pfam" id="PF01494">
    <property type="entry name" value="FAD_binding_3"/>
    <property type="match status" value="1"/>
</dbReference>
<dbReference type="Proteomes" id="UP001595906">
    <property type="component" value="Unassembled WGS sequence"/>
</dbReference>
<dbReference type="InterPro" id="IPR050407">
    <property type="entry name" value="Geranylgeranyl_reductase"/>
</dbReference>
<dbReference type="SUPFAM" id="SSF51905">
    <property type="entry name" value="FAD/NAD(P)-binding domain"/>
    <property type="match status" value="1"/>
</dbReference>
<dbReference type="InterPro" id="IPR036188">
    <property type="entry name" value="FAD/NAD-bd_sf"/>
</dbReference>
<sequence>MTYIQTSICIIGAGPAGASTSIFLAKKGIAHTIVDAAEFPRDKICGDGLDYKTIRMLNHIDPNIIEKEIFNHPDFTASWGLRSIMPNGKLKDFMHQPDADKPHQCSYFVSKRIHFDHFLVQKINPEFAQFMRGIKIVNIARDGKKWLLSAVNKEGEHTICCDLVIGADGDHSILLRHLGERKIDRSHYAGAVRQYWQGITDMHEKNLLEIYFPKNLPMSYLWVFPLPNGEANVGLGMISKYAAKQGINFRTQMQKMIENDTAIAHRFKNAKPLTPIEGWGLPLASLRRNLAGDGYLLTGDAGSMISPSSGEGIGNAMITGYIAAHFVEKAIAKNDFSAQTFANYNREVFRIFNDEIKAHNFFSQYKIAEISMWLLNNVWLNTSLFKHFYENKISAWTNTAYNKTLKVTVD</sequence>
<feature type="domain" description="FAD-binding" evidence="1">
    <location>
        <begin position="6"/>
        <end position="317"/>
    </location>
</feature>
<accession>A0ABV8PVE1</accession>
<dbReference type="RefSeq" id="WP_379012088.1">
    <property type="nucleotide sequence ID" value="NZ_JBHSDC010000002.1"/>
</dbReference>
<dbReference type="PANTHER" id="PTHR42685:SF22">
    <property type="entry name" value="CONDITIONED MEDIUM FACTOR RECEPTOR 1"/>
    <property type="match status" value="1"/>
</dbReference>
<dbReference type="InterPro" id="IPR011777">
    <property type="entry name" value="Geranylgeranyl_Rdtase_fam"/>
</dbReference>
<reference evidence="3" key="1">
    <citation type="journal article" date="2019" name="Int. J. Syst. Evol. Microbiol.">
        <title>The Global Catalogue of Microorganisms (GCM) 10K type strain sequencing project: providing services to taxonomists for standard genome sequencing and annotation.</title>
        <authorList>
            <consortium name="The Broad Institute Genomics Platform"/>
            <consortium name="The Broad Institute Genome Sequencing Center for Infectious Disease"/>
            <person name="Wu L."/>
            <person name="Ma J."/>
        </authorList>
    </citation>
    <scope>NUCLEOTIDE SEQUENCE [LARGE SCALE GENOMIC DNA]</scope>
    <source>
        <strain evidence="3">CECT 8010</strain>
    </source>
</reference>
<dbReference type="InterPro" id="IPR002938">
    <property type="entry name" value="FAD-bd"/>
</dbReference>